<dbReference type="InterPro" id="IPR029044">
    <property type="entry name" value="Nucleotide-diphossugar_trans"/>
</dbReference>
<name>A0ABX1KAH2_9MICO</name>
<evidence type="ECO:0000313" key="6">
    <source>
        <dbReference type="EMBL" id="NLP82988.1"/>
    </source>
</evidence>
<dbReference type="InterPro" id="IPR023981">
    <property type="entry name" value="MftF"/>
</dbReference>
<dbReference type="SUPFAM" id="SSF53448">
    <property type="entry name" value="Nucleotide-diphospho-sugar transferases"/>
    <property type="match status" value="1"/>
</dbReference>
<evidence type="ECO:0000313" key="7">
    <source>
        <dbReference type="Proteomes" id="UP001429745"/>
    </source>
</evidence>
<evidence type="ECO:0000256" key="4">
    <source>
        <dbReference type="ARBA" id="ARBA00022679"/>
    </source>
</evidence>
<evidence type="ECO:0000256" key="1">
    <source>
        <dbReference type="ARBA" id="ARBA00004776"/>
    </source>
</evidence>
<reference evidence="6 7" key="1">
    <citation type="submission" date="2020-04" db="EMBL/GenBank/DDBJ databases">
        <title>CFH 90308 Microbacterium sp.</title>
        <authorList>
            <person name="Nie G."/>
            <person name="Ming H."/>
            <person name="Xia T."/>
        </authorList>
    </citation>
    <scope>NUCLEOTIDE SEQUENCE [LARGE SCALE GENOMIC DNA]</scope>
    <source>
        <strain evidence="6 7">CFH 90308</strain>
    </source>
</reference>
<keyword evidence="7" id="KW-1185">Reference proteome</keyword>
<keyword evidence="3" id="KW-0328">Glycosyltransferase</keyword>
<comment type="caution">
    <text evidence="6">The sequence shown here is derived from an EMBL/GenBank/DDBJ whole genome shotgun (WGS) entry which is preliminary data.</text>
</comment>
<evidence type="ECO:0000256" key="3">
    <source>
        <dbReference type="ARBA" id="ARBA00022676"/>
    </source>
</evidence>
<keyword evidence="4" id="KW-0808">Transferase</keyword>
<dbReference type="Proteomes" id="UP001429745">
    <property type="component" value="Unassembled WGS sequence"/>
</dbReference>
<evidence type="ECO:0000256" key="2">
    <source>
        <dbReference type="ARBA" id="ARBA00006739"/>
    </source>
</evidence>
<dbReference type="EMBL" id="JABACI010000001">
    <property type="protein sequence ID" value="NLP82988.1"/>
    <property type="molecule type" value="Genomic_DNA"/>
</dbReference>
<comment type="pathway">
    <text evidence="1">Cell wall biogenesis; cell wall polysaccharide biosynthesis.</text>
</comment>
<feature type="domain" description="Glycosyltransferase 2-like" evidence="5">
    <location>
        <begin position="77"/>
        <end position="200"/>
    </location>
</feature>
<evidence type="ECO:0000259" key="5">
    <source>
        <dbReference type="Pfam" id="PF00535"/>
    </source>
</evidence>
<organism evidence="6 7">
    <name type="scientific">Microbacterium salsuginis</name>
    <dbReference type="NCBI Taxonomy" id="2722803"/>
    <lineage>
        <taxon>Bacteria</taxon>
        <taxon>Bacillati</taxon>
        <taxon>Actinomycetota</taxon>
        <taxon>Actinomycetes</taxon>
        <taxon>Micrococcales</taxon>
        <taxon>Microbacteriaceae</taxon>
        <taxon>Microbacterium</taxon>
    </lineage>
</organism>
<protein>
    <submittedName>
        <fullName evidence="6">Mycofactocin system glycosyltransferase</fullName>
    </submittedName>
</protein>
<dbReference type="Pfam" id="PF00535">
    <property type="entry name" value="Glycos_transf_2"/>
    <property type="match status" value="1"/>
</dbReference>
<sequence length="477" mass="51874">MAIVGADVWRYDGDRVLVGGAPTRVMRLSCQAAELIRNDRVEASDPASARLMARLVDAGIAHPEPASLPAISPDLVTVVVPVYGRPDELGRLLDGLAGMRVVVVDDGTPARDARALHEVVARGGAQLLRLDENVGPASARNRGLAAVTTPFVAFVDSDVTLTPDDVERMLRHFGDPALAVVGPRVAGIPRRGTWIERYENARSSVDLGRRPALVRPRSPVSWLSSTCLVARTEALAGGFTDGMRVAEDVDLVWRLTEAGWRVRYDPAVTVAHQHRARVRPWFARKLFYGTGAARLAARHPDAIPPAILRPWSAAVVALLLCARWWSVPAALAVTLATAWRLARRLRAGEGARTLPLRLAGGGVLAALTQTTALALRHWWPVAAVAAVVSRRARWIIGTMAVVDAVVEHRRLHADLDLVRFAVARRLDDLAYGTGVWWGCLRRGDFRALRIELTPSRRPRAARAGVRHGGEPPTPARR</sequence>
<comment type="similarity">
    <text evidence="2">Belongs to the glycosyltransferase 2 family.</text>
</comment>
<dbReference type="PANTHER" id="PTHR43179:SF12">
    <property type="entry name" value="GALACTOFURANOSYLTRANSFERASE GLFT2"/>
    <property type="match status" value="1"/>
</dbReference>
<dbReference type="Gene3D" id="3.90.550.10">
    <property type="entry name" value="Spore Coat Polysaccharide Biosynthesis Protein SpsA, Chain A"/>
    <property type="match status" value="1"/>
</dbReference>
<proteinExistence type="inferred from homology"/>
<dbReference type="NCBIfam" id="TIGR03965">
    <property type="entry name" value="mycofact_glyco"/>
    <property type="match status" value="1"/>
</dbReference>
<dbReference type="InterPro" id="IPR001173">
    <property type="entry name" value="Glyco_trans_2-like"/>
</dbReference>
<gene>
    <name evidence="6" type="primary">mftF</name>
    <name evidence="6" type="ORF">HF576_03935</name>
</gene>
<accession>A0ABX1KAH2</accession>
<dbReference type="PANTHER" id="PTHR43179">
    <property type="entry name" value="RHAMNOSYLTRANSFERASE WBBL"/>
    <property type="match status" value="1"/>
</dbReference>